<dbReference type="AlphaFoldDB" id="A0A0W8EA02"/>
<gene>
    <name evidence="2" type="ORF">ASZ90_017356</name>
</gene>
<dbReference type="Pfam" id="PF00753">
    <property type="entry name" value="Lactamase_B"/>
    <property type="match status" value="1"/>
</dbReference>
<feature type="domain" description="LTD" evidence="1">
    <location>
        <begin position="420"/>
        <end position="525"/>
    </location>
</feature>
<accession>A0A0W8EA02</accession>
<dbReference type="CDD" id="cd07731">
    <property type="entry name" value="ComA-like_MBL-fold"/>
    <property type="match status" value="1"/>
</dbReference>
<dbReference type="InterPro" id="IPR036582">
    <property type="entry name" value="Mao_N_sf"/>
</dbReference>
<dbReference type="Pfam" id="PF07833">
    <property type="entry name" value="Cu_amine_oxidN1"/>
    <property type="match status" value="1"/>
</dbReference>
<dbReference type="InterPro" id="IPR052159">
    <property type="entry name" value="Competence_DNA_uptake"/>
</dbReference>
<organism evidence="2">
    <name type="scientific">hydrocarbon metagenome</name>
    <dbReference type="NCBI Taxonomy" id="938273"/>
    <lineage>
        <taxon>unclassified sequences</taxon>
        <taxon>metagenomes</taxon>
        <taxon>ecological metagenomes</taxon>
    </lineage>
</organism>
<dbReference type="InterPro" id="IPR036415">
    <property type="entry name" value="Lamin_tail_dom_sf"/>
</dbReference>
<dbReference type="SUPFAM" id="SSF56281">
    <property type="entry name" value="Metallo-hydrolase/oxidoreductase"/>
    <property type="match status" value="1"/>
</dbReference>
<dbReference type="PROSITE" id="PS51841">
    <property type="entry name" value="LTD"/>
    <property type="match status" value="1"/>
</dbReference>
<evidence type="ECO:0000313" key="2">
    <source>
        <dbReference type="EMBL" id="KUG05283.1"/>
    </source>
</evidence>
<dbReference type="SMART" id="SM00849">
    <property type="entry name" value="Lactamase_B"/>
    <property type="match status" value="1"/>
</dbReference>
<dbReference type="InterPro" id="IPR001322">
    <property type="entry name" value="Lamin_tail_dom"/>
</dbReference>
<dbReference type="PANTHER" id="PTHR30619">
    <property type="entry name" value="DNA INTERNALIZATION/COMPETENCE PROTEIN COMEC/REC2"/>
    <property type="match status" value="1"/>
</dbReference>
<sequence>MRKTLIVLFTLLICVAFAAPAIAAPTVNLNGQQLSFDVPPTIENGRTLVPLRAIFEAMGATVTWDQNTRTATAVKDGTTVVLKIGSTTPTINGQVKQLDVPAKIVNGRTLAPLRFIGEAFGGTVEWNQASQLISITAVPTSGTPPPSDIYVHFIDVGQADAIYIELPDNNDILIDAGNRADGPLVVNYLKTQGVDDIELLIATHPHEDHIGGLPDVLDAFVVESILDSGYAATTNIYKEYSSKAQAEGCTWVSDNCQTYSWGAITLQILTGNQTWGSNTNDYSVVCRLDTGDIEFMFTGDAETAVEDILTGTLEAEILKVGHHGSTSSSSLAFLNKVDPEVAVISVGEGNTYGHPHEETLGNLENIGASIYRTDLNGTIVVRTNGSTYTVSTDTNPQVPVTVSPIPIQNPAGNAPKLIPDPTDTSDWIAITNIDLQGEVVTIKNNSIWTVDMTGWYLVSVTGNQTFYFPNNFTLAGGDTVYITSGKGAIDQYPTYLKWTGSYIWNNDGDPGKLYNAYGQLVAQWP</sequence>
<comment type="caution">
    <text evidence="2">The sequence shown here is derived from an EMBL/GenBank/DDBJ whole genome shotgun (WGS) entry which is preliminary data.</text>
</comment>
<reference evidence="2" key="1">
    <citation type="journal article" date="2015" name="Proc. Natl. Acad. Sci. U.S.A.">
        <title>Networks of energetic and metabolic interactions define dynamics in microbial communities.</title>
        <authorList>
            <person name="Embree M."/>
            <person name="Liu J.K."/>
            <person name="Al-Bassam M.M."/>
            <person name="Zengler K."/>
        </authorList>
    </citation>
    <scope>NUCLEOTIDE SEQUENCE</scope>
</reference>
<protein>
    <recommendedName>
        <fullName evidence="1">LTD domain-containing protein</fullName>
    </recommendedName>
</protein>
<dbReference type="InterPro" id="IPR001279">
    <property type="entry name" value="Metallo-B-lactamas"/>
</dbReference>
<evidence type="ECO:0000259" key="1">
    <source>
        <dbReference type="PROSITE" id="PS51841"/>
    </source>
</evidence>
<dbReference type="InterPro" id="IPR012854">
    <property type="entry name" value="Cu_amine_oxidase-like_N"/>
</dbReference>
<dbReference type="EMBL" id="LNQE01001822">
    <property type="protein sequence ID" value="KUG05283.1"/>
    <property type="molecule type" value="Genomic_DNA"/>
</dbReference>
<dbReference type="Gene3D" id="3.60.15.10">
    <property type="entry name" value="Ribonuclease Z/Hydroxyacylglutathione hydrolase-like"/>
    <property type="match status" value="1"/>
</dbReference>
<dbReference type="Gene3D" id="3.30.457.10">
    <property type="entry name" value="Copper amine oxidase-like, N-terminal domain"/>
    <property type="match status" value="2"/>
</dbReference>
<dbReference type="Gene3D" id="2.60.40.1260">
    <property type="entry name" value="Lamin Tail domain"/>
    <property type="match status" value="1"/>
</dbReference>
<proteinExistence type="predicted"/>
<name>A0A0W8EA02_9ZZZZ</name>
<dbReference type="InterPro" id="IPR036866">
    <property type="entry name" value="RibonucZ/Hydroxyglut_hydro"/>
</dbReference>
<dbReference type="Pfam" id="PF00932">
    <property type="entry name" value="LTD"/>
    <property type="match status" value="1"/>
</dbReference>
<dbReference type="InterPro" id="IPR035681">
    <property type="entry name" value="ComA-like_MBL"/>
</dbReference>
<dbReference type="SUPFAM" id="SSF74853">
    <property type="entry name" value="Lamin A/C globular tail domain"/>
    <property type="match status" value="1"/>
</dbReference>
<dbReference type="SUPFAM" id="SSF55383">
    <property type="entry name" value="Copper amine oxidase, domain N"/>
    <property type="match status" value="1"/>
</dbReference>
<dbReference type="PANTHER" id="PTHR30619:SF7">
    <property type="entry name" value="BETA-LACTAMASE DOMAIN PROTEIN"/>
    <property type="match status" value="1"/>
</dbReference>